<dbReference type="EMBL" id="BLAL01000215">
    <property type="protein sequence ID" value="GES92518.1"/>
    <property type="molecule type" value="Genomic_DNA"/>
</dbReference>
<protein>
    <submittedName>
        <fullName evidence="3">Uncharacterized protein</fullName>
    </submittedName>
</protein>
<evidence type="ECO:0000313" key="5">
    <source>
        <dbReference type="Proteomes" id="UP000247702"/>
    </source>
</evidence>
<name>A0A2Z6QL70_9GLOM</name>
<evidence type="ECO:0000313" key="3">
    <source>
        <dbReference type="EMBL" id="GBB86519.1"/>
    </source>
</evidence>
<proteinExistence type="predicted"/>
<organism evidence="3 5">
    <name type="scientific">Rhizophagus clarus</name>
    <dbReference type="NCBI Taxonomy" id="94130"/>
    <lineage>
        <taxon>Eukaryota</taxon>
        <taxon>Fungi</taxon>
        <taxon>Fungi incertae sedis</taxon>
        <taxon>Mucoromycota</taxon>
        <taxon>Glomeromycotina</taxon>
        <taxon>Glomeromycetes</taxon>
        <taxon>Glomerales</taxon>
        <taxon>Glomeraceae</taxon>
        <taxon>Rhizophagus</taxon>
    </lineage>
</organism>
<keyword evidence="2" id="KW-0812">Transmembrane</keyword>
<gene>
    <name evidence="4" type="ORF">RCL2_001929300</name>
    <name evidence="3" type="ORF">RclHR1_12940006</name>
</gene>
<feature type="transmembrane region" description="Helical" evidence="2">
    <location>
        <begin position="130"/>
        <end position="151"/>
    </location>
</feature>
<dbReference type="Proteomes" id="UP000247702">
    <property type="component" value="Unassembled WGS sequence"/>
</dbReference>
<dbReference type="EMBL" id="BEXD01000329">
    <property type="protein sequence ID" value="GBB86519.1"/>
    <property type="molecule type" value="Genomic_DNA"/>
</dbReference>
<dbReference type="Proteomes" id="UP000615446">
    <property type="component" value="Unassembled WGS sequence"/>
</dbReference>
<sequence length="189" mass="21391">MGEVNVPIITLTLSTPAQQKLDGLLEQNSEFEFSDTRSIASNPPEYTSNTQQEGREESNNNTSTTTNDSSLTYPSQAHISPTSPSTDLPTYDHAKIDMPPIYQSPTITPEAHIDNVPLDTQAPWPITKKLYFFGFLFWPLWFIGMGFSIFGRSEKTRMWGRRCASNSFIIIVIFVYLLVAYIRTRGRLT</sequence>
<evidence type="ECO:0000256" key="1">
    <source>
        <dbReference type="SAM" id="MobiDB-lite"/>
    </source>
</evidence>
<keyword evidence="2" id="KW-1133">Transmembrane helix</keyword>
<dbReference type="AlphaFoldDB" id="A0A2Z6QL70"/>
<feature type="compositionally biased region" description="Low complexity" evidence="1">
    <location>
        <begin position="59"/>
        <end position="70"/>
    </location>
</feature>
<feature type="compositionally biased region" description="Polar residues" evidence="1">
    <location>
        <begin position="71"/>
        <end position="88"/>
    </location>
</feature>
<evidence type="ECO:0000256" key="2">
    <source>
        <dbReference type="SAM" id="Phobius"/>
    </source>
</evidence>
<reference evidence="4" key="2">
    <citation type="submission" date="2019-10" db="EMBL/GenBank/DDBJ databases">
        <title>Conservation and host-specific expression of non-tandemly repeated heterogenous ribosome RNA gene in arbuscular mycorrhizal fungi.</title>
        <authorList>
            <person name="Maeda T."/>
            <person name="Kobayashi Y."/>
            <person name="Nakagawa T."/>
            <person name="Ezawa T."/>
            <person name="Yamaguchi K."/>
            <person name="Bino T."/>
            <person name="Nishimoto Y."/>
            <person name="Shigenobu S."/>
            <person name="Kawaguchi M."/>
        </authorList>
    </citation>
    <scope>NUCLEOTIDE SEQUENCE</scope>
    <source>
        <strain evidence="4">HR1</strain>
    </source>
</reference>
<keyword evidence="5" id="KW-1185">Reference proteome</keyword>
<keyword evidence="2" id="KW-0472">Membrane</keyword>
<feature type="region of interest" description="Disordered" evidence="1">
    <location>
        <begin position="32"/>
        <end position="90"/>
    </location>
</feature>
<comment type="caution">
    <text evidence="3">The sequence shown here is derived from an EMBL/GenBank/DDBJ whole genome shotgun (WGS) entry which is preliminary data.</text>
</comment>
<feature type="transmembrane region" description="Helical" evidence="2">
    <location>
        <begin position="163"/>
        <end position="182"/>
    </location>
</feature>
<reference evidence="3 5" key="1">
    <citation type="submission" date="2017-11" db="EMBL/GenBank/DDBJ databases">
        <title>The genome of Rhizophagus clarus HR1 reveals common genetic basis of auxotrophy among arbuscular mycorrhizal fungi.</title>
        <authorList>
            <person name="Kobayashi Y."/>
        </authorList>
    </citation>
    <scope>NUCLEOTIDE SEQUENCE [LARGE SCALE GENOMIC DNA]</scope>
    <source>
        <strain evidence="3 5">HR1</strain>
    </source>
</reference>
<accession>A0A2Z6QL70</accession>
<feature type="compositionally biased region" description="Polar residues" evidence="1">
    <location>
        <begin position="32"/>
        <end position="52"/>
    </location>
</feature>
<evidence type="ECO:0000313" key="4">
    <source>
        <dbReference type="EMBL" id="GES92518.1"/>
    </source>
</evidence>
<dbReference type="OrthoDB" id="2350609at2759"/>